<feature type="region of interest" description="Disordered" evidence="1">
    <location>
        <begin position="1"/>
        <end position="24"/>
    </location>
</feature>
<gene>
    <name evidence="2" type="ORF">DPMN_124960</name>
</gene>
<evidence type="ECO:0000313" key="3">
    <source>
        <dbReference type="Proteomes" id="UP000828390"/>
    </source>
</evidence>
<sequence length="86" mass="10072">MFKFGANKPTNQHTNKQTDRAKQGKTICPQYRLGDIKRTPGESSKERRLCSLQRIWRAIMLLSVPSKIRFILKRLKDAVEERIQSE</sequence>
<evidence type="ECO:0000313" key="2">
    <source>
        <dbReference type="EMBL" id="KAH3823161.1"/>
    </source>
</evidence>
<dbReference type="AlphaFoldDB" id="A0A9D4JT20"/>
<name>A0A9D4JT20_DREPO</name>
<proteinExistence type="predicted"/>
<dbReference type="Proteomes" id="UP000828390">
    <property type="component" value="Unassembled WGS sequence"/>
</dbReference>
<reference evidence="2" key="1">
    <citation type="journal article" date="2019" name="bioRxiv">
        <title>The Genome of the Zebra Mussel, Dreissena polymorpha: A Resource for Invasive Species Research.</title>
        <authorList>
            <person name="McCartney M.A."/>
            <person name="Auch B."/>
            <person name="Kono T."/>
            <person name="Mallez S."/>
            <person name="Zhang Y."/>
            <person name="Obille A."/>
            <person name="Becker A."/>
            <person name="Abrahante J.E."/>
            <person name="Garbe J."/>
            <person name="Badalamenti J.P."/>
            <person name="Herman A."/>
            <person name="Mangelson H."/>
            <person name="Liachko I."/>
            <person name="Sullivan S."/>
            <person name="Sone E.D."/>
            <person name="Koren S."/>
            <person name="Silverstein K.A.T."/>
            <person name="Beckman K.B."/>
            <person name="Gohl D.M."/>
        </authorList>
    </citation>
    <scope>NUCLEOTIDE SEQUENCE</scope>
    <source>
        <strain evidence="2">Duluth1</strain>
        <tissue evidence="2">Whole animal</tissue>
    </source>
</reference>
<comment type="caution">
    <text evidence="2">The sequence shown here is derived from an EMBL/GenBank/DDBJ whole genome shotgun (WGS) entry which is preliminary data.</text>
</comment>
<dbReference type="EMBL" id="JAIWYP010000005">
    <property type="protein sequence ID" value="KAH3823161.1"/>
    <property type="molecule type" value="Genomic_DNA"/>
</dbReference>
<evidence type="ECO:0000256" key="1">
    <source>
        <dbReference type="SAM" id="MobiDB-lite"/>
    </source>
</evidence>
<keyword evidence="3" id="KW-1185">Reference proteome</keyword>
<protein>
    <submittedName>
        <fullName evidence="2">Uncharacterized protein</fullName>
    </submittedName>
</protein>
<organism evidence="2 3">
    <name type="scientific">Dreissena polymorpha</name>
    <name type="common">Zebra mussel</name>
    <name type="synonym">Mytilus polymorpha</name>
    <dbReference type="NCBI Taxonomy" id="45954"/>
    <lineage>
        <taxon>Eukaryota</taxon>
        <taxon>Metazoa</taxon>
        <taxon>Spiralia</taxon>
        <taxon>Lophotrochozoa</taxon>
        <taxon>Mollusca</taxon>
        <taxon>Bivalvia</taxon>
        <taxon>Autobranchia</taxon>
        <taxon>Heteroconchia</taxon>
        <taxon>Euheterodonta</taxon>
        <taxon>Imparidentia</taxon>
        <taxon>Neoheterodontei</taxon>
        <taxon>Myida</taxon>
        <taxon>Dreissenoidea</taxon>
        <taxon>Dreissenidae</taxon>
        <taxon>Dreissena</taxon>
    </lineage>
</organism>
<accession>A0A9D4JT20</accession>
<reference evidence="2" key="2">
    <citation type="submission" date="2020-11" db="EMBL/GenBank/DDBJ databases">
        <authorList>
            <person name="McCartney M.A."/>
            <person name="Auch B."/>
            <person name="Kono T."/>
            <person name="Mallez S."/>
            <person name="Becker A."/>
            <person name="Gohl D.M."/>
            <person name="Silverstein K.A.T."/>
            <person name="Koren S."/>
            <person name="Bechman K.B."/>
            <person name="Herman A."/>
            <person name="Abrahante J.E."/>
            <person name="Garbe J."/>
        </authorList>
    </citation>
    <scope>NUCLEOTIDE SEQUENCE</scope>
    <source>
        <strain evidence="2">Duluth1</strain>
        <tissue evidence="2">Whole animal</tissue>
    </source>
</reference>